<dbReference type="InterPro" id="IPR014284">
    <property type="entry name" value="RNA_pol_sigma-70_dom"/>
</dbReference>
<sequence length="160" mass="18364">MSLKNEFESVHRQFQGMVFQLCLGFTKGDSAAAQDLSQEVFVNTWNALSSFEGKSSHKTWIYRITVNTCLMQLRKQKRMPTDRLENVKVNPEADTVADHNYNELYAAIGKLAEVDRLLIMLVLDELSYDEIADIMGINPGNLRVKIHRVKEKLKKIMSNE</sequence>
<dbReference type="AlphaFoldDB" id="A0A937A9D9"/>
<feature type="domain" description="RNA polymerase sigma factor 70 region 4 type 2" evidence="6">
    <location>
        <begin position="102"/>
        <end position="153"/>
    </location>
</feature>
<protein>
    <submittedName>
        <fullName evidence="7">Sigma-70 family RNA polymerase sigma factor</fullName>
    </submittedName>
</protein>
<dbReference type="RefSeq" id="WP_201921786.1">
    <property type="nucleotide sequence ID" value="NZ_JAERQG010000003.1"/>
</dbReference>
<dbReference type="Proteomes" id="UP000642920">
    <property type="component" value="Unassembled WGS sequence"/>
</dbReference>
<evidence type="ECO:0000259" key="5">
    <source>
        <dbReference type="Pfam" id="PF04542"/>
    </source>
</evidence>
<keyword evidence="8" id="KW-1185">Reference proteome</keyword>
<dbReference type="GO" id="GO:0016987">
    <property type="term" value="F:sigma factor activity"/>
    <property type="evidence" value="ECO:0007669"/>
    <property type="project" value="UniProtKB-KW"/>
</dbReference>
<evidence type="ECO:0000256" key="4">
    <source>
        <dbReference type="ARBA" id="ARBA00023163"/>
    </source>
</evidence>
<keyword evidence="2" id="KW-0805">Transcription regulation</keyword>
<dbReference type="PANTHER" id="PTHR43133">
    <property type="entry name" value="RNA POLYMERASE ECF-TYPE SIGMA FACTO"/>
    <property type="match status" value="1"/>
</dbReference>
<dbReference type="InterPro" id="IPR039425">
    <property type="entry name" value="RNA_pol_sigma-70-like"/>
</dbReference>
<dbReference type="Gene3D" id="1.10.1740.10">
    <property type="match status" value="1"/>
</dbReference>
<dbReference type="PANTHER" id="PTHR43133:SF45">
    <property type="entry name" value="RNA POLYMERASE ECF-TYPE SIGMA FACTOR"/>
    <property type="match status" value="1"/>
</dbReference>
<comment type="similarity">
    <text evidence="1">Belongs to the sigma-70 factor family. ECF subfamily.</text>
</comment>
<feature type="domain" description="RNA polymerase sigma-70 region 2" evidence="5">
    <location>
        <begin position="12"/>
        <end position="78"/>
    </location>
</feature>
<dbReference type="Pfam" id="PF04542">
    <property type="entry name" value="Sigma70_r2"/>
    <property type="match status" value="1"/>
</dbReference>
<organism evidence="7 8">
    <name type="scientific">Marivirga atlantica</name>
    <dbReference type="NCBI Taxonomy" id="1548457"/>
    <lineage>
        <taxon>Bacteria</taxon>
        <taxon>Pseudomonadati</taxon>
        <taxon>Bacteroidota</taxon>
        <taxon>Cytophagia</taxon>
        <taxon>Cytophagales</taxon>
        <taxon>Marivirgaceae</taxon>
        <taxon>Marivirga</taxon>
    </lineage>
</organism>
<evidence type="ECO:0000256" key="2">
    <source>
        <dbReference type="ARBA" id="ARBA00023015"/>
    </source>
</evidence>
<dbReference type="InterPro" id="IPR013325">
    <property type="entry name" value="RNA_pol_sigma_r2"/>
</dbReference>
<dbReference type="GO" id="GO:0003677">
    <property type="term" value="F:DNA binding"/>
    <property type="evidence" value="ECO:0007669"/>
    <property type="project" value="InterPro"/>
</dbReference>
<name>A0A937A9D9_9BACT</name>
<evidence type="ECO:0000259" key="6">
    <source>
        <dbReference type="Pfam" id="PF08281"/>
    </source>
</evidence>
<dbReference type="InterPro" id="IPR036388">
    <property type="entry name" value="WH-like_DNA-bd_sf"/>
</dbReference>
<keyword evidence="4" id="KW-0804">Transcription</keyword>
<dbReference type="InterPro" id="IPR007627">
    <property type="entry name" value="RNA_pol_sigma70_r2"/>
</dbReference>
<dbReference type="NCBIfam" id="TIGR02937">
    <property type="entry name" value="sigma70-ECF"/>
    <property type="match status" value="1"/>
</dbReference>
<evidence type="ECO:0000256" key="1">
    <source>
        <dbReference type="ARBA" id="ARBA00010641"/>
    </source>
</evidence>
<dbReference type="InterPro" id="IPR013249">
    <property type="entry name" value="RNA_pol_sigma70_r4_t2"/>
</dbReference>
<keyword evidence="3" id="KW-0731">Sigma factor</keyword>
<comment type="caution">
    <text evidence="7">The sequence shown here is derived from an EMBL/GenBank/DDBJ whole genome shotgun (WGS) entry which is preliminary data.</text>
</comment>
<dbReference type="Gene3D" id="1.10.10.10">
    <property type="entry name" value="Winged helix-like DNA-binding domain superfamily/Winged helix DNA-binding domain"/>
    <property type="match status" value="1"/>
</dbReference>
<accession>A0A937A9D9</accession>
<reference evidence="7" key="1">
    <citation type="submission" date="2021-01" db="EMBL/GenBank/DDBJ databases">
        <title>Marivirga sp. nov., isolated from intertidal surface sediments.</title>
        <authorList>
            <person name="Zhang M."/>
        </authorList>
    </citation>
    <scope>NUCLEOTIDE SEQUENCE</scope>
    <source>
        <strain evidence="7">SM1354</strain>
    </source>
</reference>
<dbReference type="SUPFAM" id="SSF88946">
    <property type="entry name" value="Sigma2 domain of RNA polymerase sigma factors"/>
    <property type="match status" value="1"/>
</dbReference>
<gene>
    <name evidence="7" type="ORF">JKP34_12260</name>
</gene>
<evidence type="ECO:0000256" key="3">
    <source>
        <dbReference type="ARBA" id="ARBA00023082"/>
    </source>
</evidence>
<proteinExistence type="inferred from homology"/>
<dbReference type="GO" id="GO:0006352">
    <property type="term" value="P:DNA-templated transcription initiation"/>
    <property type="evidence" value="ECO:0007669"/>
    <property type="project" value="InterPro"/>
</dbReference>
<dbReference type="Pfam" id="PF08281">
    <property type="entry name" value="Sigma70_r4_2"/>
    <property type="match status" value="1"/>
</dbReference>
<evidence type="ECO:0000313" key="8">
    <source>
        <dbReference type="Proteomes" id="UP000642920"/>
    </source>
</evidence>
<dbReference type="InterPro" id="IPR013324">
    <property type="entry name" value="RNA_pol_sigma_r3/r4-like"/>
</dbReference>
<evidence type="ECO:0000313" key="7">
    <source>
        <dbReference type="EMBL" id="MBL0766030.1"/>
    </source>
</evidence>
<dbReference type="SUPFAM" id="SSF88659">
    <property type="entry name" value="Sigma3 and sigma4 domains of RNA polymerase sigma factors"/>
    <property type="match status" value="1"/>
</dbReference>
<dbReference type="EMBL" id="JAERQG010000003">
    <property type="protein sequence ID" value="MBL0766030.1"/>
    <property type="molecule type" value="Genomic_DNA"/>
</dbReference>